<feature type="region of interest" description="Disordered" evidence="1">
    <location>
        <begin position="255"/>
        <end position="280"/>
    </location>
</feature>
<dbReference type="Gramene" id="rna-AYBTSS11_LOCUS27610">
    <property type="protein sequence ID" value="CAJ1975485.1"/>
    <property type="gene ID" value="gene-AYBTSS11_LOCUS27610"/>
</dbReference>
<keyword evidence="3" id="KW-1185">Reference proteome</keyword>
<dbReference type="EMBL" id="OY731406">
    <property type="protein sequence ID" value="CAJ1975485.1"/>
    <property type="molecule type" value="Genomic_DNA"/>
</dbReference>
<dbReference type="Proteomes" id="UP001189624">
    <property type="component" value="Chromosome 9"/>
</dbReference>
<dbReference type="AlphaFoldDB" id="A0AA86TB44"/>
<dbReference type="GO" id="GO:0009786">
    <property type="term" value="P:regulation of asymmetric cell division"/>
    <property type="evidence" value="ECO:0007669"/>
    <property type="project" value="InterPro"/>
</dbReference>
<dbReference type="InterPro" id="IPR040378">
    <property type="entry name" value="BASL"/>
</dbReference>
<protein>
    <submittedName>
        <fullName evidence="2">Uncharacterized protein</fullName>
    </submittedName>
</protein>
<sequence>MKGSKGRSMKHTHFIHCEDQRSQEHKKIVRDRLEGNTNNSFRTREIPIKRLFNVGHFTNASEDVSKFSKGKNFSAGMNVMDYDLPELVVFIQEDHEQFVKDSCIGRGVPPEDKCLSEDCALDHDIMSCHFESNMNRRSDSNLGTMEAFSINSNRPEYGSKHLSLKDAMEFYDSRALVIDVEGDSGYKILTDHPTKKTTPETLREALTKEAYVSRSLKNWQINSFLGTVGSRVEFPCCADCVQVADTIMCRSAISNSQSPTGLGKRQENDPPETCSCAVGPQSSGPTSYAAPATSSASHHSNDSISSTHSFAFPILPEEWNGSPVRMLEADKSQIRKDLWQKKRLMFKFELEFSVSLKTYKTRSFGSNNNAFGCQICELGKIKVGRSSPITVPSPHLHPHPVPKLATTFHAQTQHNTPLIHHIHVLSPMPFAYVSHSPFRPSSLTPRGVIILDRFHSKYA</sequence>
<evidence type="ECO:0000313" key="3">
    <source>
        <dbReference type="Proteomes" id="UP001189624"/>
    </source>
</evidence>
<evidence type="ECO:0000256" key="1">
    <source>
        <dbReference type="SAM" id="MobiDB-lite"/>
    </source>
</evidence>
<dbReference type="PANTHER" id="PTHR33914:SF18">
    <property type="entry name" value="DUF688 FAMILY PROTEIN"/>
    <property type="match status" value="1"/>
</dbReference>
<proteinExistence type="predicted"/>
<gene>
    <name evidence="2" type="ORF">AYBTSS11_LOCUS27610</name>
</gene>
<organism evidence="2 3">
    <name type="scientific">Sphenostylis stenocarpa</name>
    <dbReference type="NCBI Taxonomy" id="92480"/>
    <lineage>
        <taxon>Eukaryota</taxon>
        <taxon>Viridiplantae</taxon>
        <taxon>Streptophyta</taxon>
        <taxon>Embryophyta</taxon>
        <taxon>Tracheophyta</taxon>
        <taxon>Spermatophyta</taxon>
        <taxon>Magnoliopsida</taxon>
        <taxon>eudicotyledons</taxon>
        <taxon>Gunneridae</taxon>
        <taxon>Pentapetalae</taxon>
        <taxon>rosids</taxon>
        <taxon>fabids</taxon>
        <taxon>Fabales</taxon>
        <taxon>Fabaceae</taxon>
        <taxon>Papilionoideae</taxon>
        <taxon>50 kb inversion clade</taxon>
        <taxon>NPAAA clade</taxon>
        <taxon>indigoferoid/millettioid clade</taxon>
        <taxon>Phaseoleae</taxon>
        <taxon>Sphenostylis</taxon>
    </lineage>
</organism>
<reference evidence="2" key="1">
    <citation type="submission" date="2023-10" db="EMBL/GenBank/DDBJ databases">
        <authorList>
            <person name="Domelevo Entfellner J.-B."/>
        </authorList>
    </citation>
    <scope>NUCLEOTIDE SEQUENCE</scope>
</reference>
<dbReference type="PANTHER" id="PTHR33914">
    <property type="entry name" value="18S PRE-RIBOSOMAL ASSEMBLY PROTEIN GAR2-LIKE PROTEIN"/>
    <property type="match status" value="1"/>
</dbReference>
<name>A0AA86TB44_9FABA</name>
<accession>A0AA86TB44</accession>
<evidence type="ECO:0000313" key="2">
    <source>
        <dbReference type="EMBL" id="CAJ1975485.1"/>
    </source>
</evidence>